<proteinExistence type="predicted"/>
<accession>A0A5N1J7J8</accession>
<evidence type="ECO:0000259" key="3">
    <source>
        <dbReference type="Pfam" id="PF12969"/>
    </source>
</evidence>
<comment type="caution">
    <text evidence="4">The sequence shown here is derived from an EMBL/GenBank/DDBJ whole genome shotgun (WGS) entry which is preliminary data.</text>
</comment>
<dbReference type="Pfam" id="PF12969">
    <property type="entry name" value="DUF3857"/>
    <property type="match status" value="1"/>
</dbReference>
<evidence type="ECO:0000259" key="2">
    <source>
        <dbReference type="Pfam" id="PF01841"/>
    </source>
</evidence>
<dbReference type="Gene3D" id="2.60.120.1130">
    <property type="match status" value="1"/>
</dbReference>
<dbReference type="EMBL" id="VTWT01000002">
    <property type="protein sequence ID" value="KAA9340780.1"/>
    <property type="molecule type" value="Genomic_DNA"/>
</dbReference>
<feature type="signal peptide" evidence="1">
    <location>
        <begin position="1"/>
        <end position="20"/>
    </location>
</feature>
<organism evidence="4 5">
    <name type="scientific">Adhaeribacter soli</name>
    <dbReference type="NCBI Taxonomy" id="2607655"/>
    <lineage>
        <taxon>Bacteria</taxon>
        <taxon>Pseudomonadati</taxon>
        <taxon>Bacteroidota</taxon>
        <taxon>Cytophagia</taxon>
        <taxon>Cytophagales</taxon>
        <taxon>Hymenobacteraceae</taxon>
        <taxon>Adhaeribacter</taxon>
    </lineage>
</organism>
<dbReference type="InterPro" id="IPR038765">
    <property type="entry name" value="Papain-like_cys_pep_sf"/>
</dbReference>
<feature type="domain" description="DUF3857" evidence="3">
    <location>
        <begin position="75"/>
        <end position="200"/>
    </location>
</feature>
<feature type="chain" id="PRO_5024948409" evidence="1">
    <location>
        <begin position="21"/>
        <end position="660"/>
    </location>
</feature>
<dbReference type="InterPro" id="IPR002931">
    <property type="entry name" value="Transglutaminase-like"/>
</dbReference>
<dbReference type="InterPro" id="IPR024618">
    <property type="entry name" value="DUF3857"/>
</dbReference>
<keyword evidence="1" id="KW-0732">Signal</keyword>
<evidence type="ECO:0000256" key="1">
    <source>
        <dbReference type="SAM" id="SignalP"/>
    </source>
</evidence>
<dbReference type="Proteomes" id="UP000326570">
    <property type="component" value="Unassembled WGS sequence"/>
</dbReference>
<feature type="domain" description="Transglutaminase-like" evidence="2">
    <location>
        <begin position="311"/>
        <end position="385"/>
    </location>
</feature>
<gene>
    <name evidence="4" type="ORF">F0P94_04960</name>
</gene>
<dbReference type="Gene3D" id="3.10.620.30">
    <property type="match status" value="1"/>
</dbReference>
<name>A0A5N1J7J8_9BACT</name>
<protein>
    <submittedName>
        <fullName evidence="4">DUF3857 domain-containing protein</fullName>
    </submittedName>
</protein>
<dbReference type="SUPFAM" id="SSF54001">
    <property type="entry name" value="Cysteine proteinases"/>
    <property type="match status" value="1"/>
</dbReference>
<dbReference type="RefSeq" id="WP_150902707.1">
    <property type="nucleotide sequence ID" value="NZ_VTWT01000002.1"/>
</dbReference>
<reference evidence="4 5" key="1">
    <citation type="submission" date="2019-09" db="EMBL/GenBank/DDBJ databases">
        <title>Genome sequence of Adhaeribacter sp. M2.</title>
        <authorList>
            <person name="Srinivasan S."/>
        </authorList>
    </citation>
    <scope>NUCLEOTIDE SEQUENCE [LARGE SCALE GENOMIC DNA]</scope>
    <source>
        <strain evidence="4 5">M2</strain>
    </source>
</reference>
<evidence type="ECO:0000313" key="5">
    <source>
        <dbReference type="Proteomes" id="UP000326570"/>
    </source>
</evidence>
<dbReference type="Gene3D" id="2.60.40.3140">
    <property type="match status" value="1"/>
</dbReference>
<dbReference type="Pfam" id="PF01841">
    <property type="entry name" value="Transglut_core"/>
    <property type="match status" value="1"/>
</dbReference>
<sequence>MKQLYFLFILLFFISFSVQAQKQSGRAFLKSGNISLDDLKMSKYDKDTSAAAVILYDAGRSRFDVNNTGELVLNYDRHLIIKILKKSGYDWANISVPLYQKNTYTKEAISNLKANTYNLVNGKIVATKLTDESVFEEKNTYNWVTQKFTMPNVKEGSVIEFTYRIQSKFIYNLREWQFQYTIPVVWSEYTTQIPNKLNYSKMMQGYNSLFLHETKPVDLNIALQPLAPHSETKWAMKDVPAIREEPFMSSINNYCSKIEFQINEVVIPGFMYETFNNTWEKISTMLMENSHFGDHINKTAFTREKVVPLIKDISDPEKKMVAIYKFVQENIKYNNIEHIATKSPIKKTLETKTGNSAEINLLLIAMLREAGLTANPVILSTRDHGFVNTNMQANLAKFNYVIGHVQINEKEFLLDATEPFALPNLLPIKCVNGEGRLLTSEGSRWVSLAPPTKSGEMLYSQLTIGNNNSLKGKIQLSSTGYVALSHRNSISRNGEDKFIENFRQKNHNLNFKNFKVQNSTLPQEALKMDVEIENPGQAQKADIIYLSPFQDQAEQGNPFKLENRLFPIDFGTPIEQTYIFNYTLPEGFRIDEQPKNVSVTLPDNAGKFVYSINYTGNTLSCVSKISINRAVFMAEDYALVKEFFNQVAAKHSEQIVLKKL</sequence>
<keyword evidence="5" id="KW-1185">Reference proteome</keyword>
<evidence type="ECO:0000313" key="4">
    <source>
        <dbReference type="EMBL" id="KAA9340780.1"/>
    </source>
</evidence>
<dbReference type="AlphaFoldDB" id="A0A5N1J7J8"/>